<gene>
    <name evidence="4" type="ORF">EXM22_11940</name>
</gene>
<dbReference type="PANTHER" id="PTHR44591">
    <property type="entry name" value="STRESS RESPONSE REGULATOR PROTEIN 1"/>
    <property type="match status" value="1"/>
</dbReference>
<evidence type="ECO:0000256" key="1">
    <source>
        <dbReference type="ARBA" id="ARBA00022553"/>
    </source>
</evidence>
<accession>A0A5C1QKM8</accession>
<dbReference type="PROSITE" id="PS50110">
    <property type="entry name" value="RESPONSE_REGULATORY"/>
    <property type="match status" value="2"/>
</dbReference>
<dbReference type="Gene3D" id="3.40.50.2300">
    <property type="match status" value="2"/>
</dbReference>
<feature type="domain" description="Response regulatory" evidence="3">
    <location>
        <begin position="3"/>
        <end position="118"/>
    </location>
</feature>
<keyword evidence="5" id="KW-1185">Reference proteome</keyword>
<name>A0A5C1QKM8_9SPIO</name>
<evidence type="ECO:0000313" key="5">
    <source>
        <dbReference type="Proteomes" id="UP000324209"/>
    </source>
</evidence>
<dbReference type="OrthoDB" id="9779586at2"/>
<protein>
    <submittedName>
        <fullName evidence="4">Response regulator</fullName>
    </submittedName>
</protein>
<reference evidence="4 5" key="1">
    <citation type="submission" date="2019-02" db="EMBL/GenBank/DDBJ databases">
        <title>Complete Genome Sequence and Methylome Analysis of free living Spirochaetas.</title>
        <authorList>
            <person name="Fomenkov A."/>
            <person name="Dubinina G."/>
            <person name="Leshcheva N."/>
            <person name="Mikheeva N."/>
            <person name="Grabovich M."/>
            <person name="Vincze T."/>
            <person name="Roberts R.J."/>
        </authorList>
    </citation>
    <scope>NUCLEOTIDE SEQUENCE [LARGE SCALE GENOMIC DNA]</scope>
    <source>
        <strain evidence="4 5">K2</strain>
    </source>
</reference>
<sequence>MKKILHVDNSSFVRKIIKNIAIEKGLQFDETNSQNEAMEILKLGDVDLIITGLELADSSGEDFITNLKKSVNSRIPVIAVTSNDSLEAREALFDLGVVDYILKSELSQNRLDKYFDIFLNEDGFTLDLQARKIAVLDDSKVALMTIRSIFELNNIRNVQYFQNPAELLASKDDFSIYLVDLILPEISGEEVVMNLRKREGDKVIIAISGIRSYKSMSQILLFGADDYIMKPFDVNLFLARMKNCVRMLSLMKELRETKEELKKLKG</sequence>
<feature type="domain" description="Response regulatory" evidence="3">
    <location>
        <begin position="132"/>
        <end position="245"/>
    </location>
</feature>
<feature type="modified residue" description="4-aspartylphosphate" evidence="2">
    <location>
        <position position="180"/>
    </location>
</feature>
<proteinExistence type="predicted"/>
<dbReference type="CDD" id="cd00156">
    <property type="entry name" value="REC"/>
    <property type="match status" value="2"/>
</dbReference>
<evidence type="ECO:0000256" key="2">
    <source>
        <dbReference type="PROSITE-ProRule" id="PRU00169"/>
    </source>
</evidence>
<dbReference type="SMART" id="SM00448">
    <property type="entry name" value="REC"/>
    <property type="match status" value="2"/>
</dbReference>
<comment type="caution">
    <text evidence="2">Lacks conserved residue(s) required for the propagation of feature annotation.</text>
</comment>
<dbReference type="Proteomes" id="UP000324209">
    <property type="component" value="Chromosome"/>
</dbReference>
<dbReference type="AlphaFoldDB" id="A0A5C1QKM8"/>
<dbReference type="RefSeq" id="WP_149486744.1">
    <property type="nucleotide sequence ID" value="NZ_CP036150.1"/>
</dbReference>
<organism evidence="4 5">
    <name type="scientific">Oceanispirochaeta crateris</name>
    <dbReference type="NCBI Taxonomy" id="2518645"/>
    <lineage>
        <taxon>Bacteria</taxon>
        <taxon>Pseudomonadati</taxon>
        <taxon>Spirochaetota</taxon>
        <taxon>Spirochaetia</taxon>
        <taxon>Spirochaetales</taxon>
        <taxon>Spirochaetaceae</taxon>
        <taxon>Oceanispirochaeta</taxon>
    </lineage>
</organism>
<dbReference type="InterPro" id="IPR050595">
    <property type="entry name" value="Bact_response_regulator"/>
</dbReference>
<dbReference type="KEGG" id="ock:EXM22_11940"/>
<dbReference type="InterPro" id="IPR011006">
    <property type="entry name" value="CheY-like_superfamily"/>
</dbReference>
<dbReference type="Pfam" id="PF00072">
    <property type="entry name" value="Response_reg"/>
    <property type="match status" value="2"/>
</dbReference>
<evidence type="ECO:0000259" key="3">
    <source>
        <dbReference type="PROSITE" id="PS50110"/>
    </source>
</evidence>
<keyword evidence="1 2" id="KW-0597">Phosphoprotein</keyword>
<dbReference type="PANTHER" id="PTHR44591:SF3">
    <property type="entry name" value="RESPONSE REGULATORY DOMAIN-CONTAINING PROTEIN"/>
    <property type="match status" value="1"/>
</dbReference>
<evidence type="ECO:0000313" key="4">
    <source>
        <dbReference type="EMBL" id="QEN08663.1"/>
    </source>
</evidence>
<dbReference type="EMBL" id="CP036150">
    <property type="protein sequence ID" value="QEN08663.1"/>
    <property type="molecule type" value="Genomic_DNA"/>
</dbReference>
<dbReference type="GO" id="GO:0000160">
    <property type="term" value="P:phosphorelay signal transduction system"/>
    <property type="evidence" value="ECO:0007669"/>
    <property type="project" value="InterPro"/>
</dbReference>
<dbReference type="SUPFAM" id="SSF52172">
    <property type="entry name" value="CheY-like"/>
    <property type="match status" value="2"/>
</dbReference>
<dbReference type="InterPro" id="IPR001789">
    <property type="entry name" value="Sig_transdc_resp-reg_receiver"/>
</dbReference>